<evidence type="ECO:0000313" key="3">
    <source>
        <dbReference type="Proteomes" id="UP001231189"/>
    </source>
</evidence>
<reference evidence="2" key="1">
    <citation type="submission" date="2023-07" db="EMBL/GenBank/DDBJ databases">
        <title>A chromosome-level genome assembly of Lolium multiflorum.</title>
        <authorList>
            <person name="Chen Y."/>
            <person name="Copetti D."/>
            <person name="Kolliker R."/>
            <person name="Studer B."/>
        </authorList>
    </citation>
    <scope>NUCLEOTIDE SEQUENCE</scope>
    <source>
        <strain evidence="2">02402/16</strain>
        <tissue evidence="2">Leaf</tissue>
    </source>
</reference>
<feature type="compositionally biased region" description="Low complexity" evidence="1">
    <location>
        <begin position="20"/>
        <end position="31"/>
    </location>
</feature>
<feature type="compositionally biased region" description="Pro residues" evidence="1">
    <location>
        <begin position="10"/>
        <end position="19"/>
    </location>
</feature>
<comment type="caution">
    <text evidence="2">The sequence shown here is derived from an EMBL/GenBank/DDBJ whole genome shotgun (WGS) entry which is preliminary data.</text>
</comment>
<feature type="region of interest" description="Disordered" evidence="1">
    <location>
        <begin position="330"/>
        <end position="369"/>
    </location>
</feature>
<organism evidence="2 3">
    <name type="scientific">Lolium multiflorum</name>
    <name type="common">Italian ryegrass</name>
    <name type="synonym">Lolium perenne subsp. multiflorum</name>
    <dbReference type="NCBI Taxonomy" id="4521"/>
    <lineage>
        <taxon>Eukaryota</taxon>
        <taxon>Viridiplantae</taxon>
        <taxon>Streptophyta</taxon>
        <taxon>Embryophyta</taxon>
        <taxon>Tracheophyta</taxon>
        <taxon>Spermatophyta</taxon>
        <taxon>Magnoliopsida</taxon>
        <taxon>Liliopsida</taxon>
        <taxon>Poales</taxon>
        <taxon>Poaceae</taxon>
        <taxon>BOP clade</taxon>
        <taxon>Pooideae</taxon>
        <taxon>Poodae</taxon>
        <taxon>Poeae</taxon>
        <taxon>Poeae Chloroplast Group 2 (Poeae type)</taxon>
        <taxon>Loliodinae</taxon>
        <taxon>Loliinae</taxon>
        <taxon>Lolium</taxon>
    </lineage>
</organism>
<dbReference type="Proteomes" id="UP001231189">
    <property type="component" value="Unassembled WGS sequence"/>
</dbReference>
<gene>
    <name evidence="2" type="ORF">QYE76_027237</name>
</gene>
<protein>
    <submittedName>
        <fullName evidence="2">Uncharacterized protein</fullName>
    </submittedName>
</protein>
<dbReference type="EMBL" id="JAUUTY010000907">
    <property type="protein sequence ID" value="KAK1570148.1"/>
    <property type="molecule type" value="Genomic_DNA"/>
</dbReference>
<evidence type="ECO:0000313" key="2">
    <source>
        <dbReference type="EMBL" id="KAK1570148.1"/>
    </source>
</evidence>
<proteinExistence type="predicted"/>
<keyword evidence="3" id="KW-1185">Reference proteome</keyword>
<feature type="region of interest" description="Disordered" evidence="1">
    <location>
        <begin position="1"/>
        <end position="42"/>
    </location>
</feature>
<dbReference type="AlphaFoldDB" id="A0AAD8PLX3"/>
<evidence type="ECO:0000256" key="1">
    <source>
        <dbReference type="SAM" id="MobiDB-lite"/>
    </source>
</evidence>
<name>A0AAD8PLX3_LOLMU</name>
<sequence length="369" mass="41724">MQKLIQQQQQPPPPPPPPQHQVQQVQPHNPNESFPPPRGQMSMIHRTGVSRREMKKLTQEINLAESIMANIPEYIDWSSQSITFSRADHPMTIPKPGHVALVVEAQIGGFKMSKVFMEPFVQTEVYQLGNDGDLIFERDLHALSESLGRSPPQLYGGQVNDQPGGQLQWVIMADLPGKPESPMFGRIQFSLRENNWADGLTRAMQEALARLCGQNAMALQGGRFAHLARHNSLGVPLNLPFHPVLRHHVDHLDFMLCETRTTLDNSRGLTNYAYHQMIQKDETIKVITKEHRTLRRENAKKDYAIHRLKAKVAAMKETIKTQEDQLRALEGEGENIPGDGYSYASNEENDDLEFYPYGDDTAPINVDGE</sequence>
<accession>A0AAD8PLX3</accession>